<dbReference type="OrthoDB" id="126772at2759"/>
<evidence type="ECO:0000256" key="3">
    <source>
        <dbReference type="ARBA" id="ARBA00023157"/>
    </source>
</evidence>
<dbReference type="GO" id="GO:0005576">
    <property type="term" value="C:extracellular region"/>
    <property type="evidence" value="ECO:0007669"/>
    <property type="project" value="TreeGrafter"/>
</dbReference>
<feature type="domain" description="Kazal-like" evidence="4">
    <location>
        <begin position="104"/>
        <end position="153"/>
    </location>
</feature>
<feature type="domain" description="Kazal-like" evidence="4">
    <location>
        <begin position="48"/>
        <end position="103"/>
    </location>
</feature>
<keyword evidence="2" id="KW-0722">Serine protease inhibitor</keyword>
<sequence>MICPHEWRPVCDSDGTTHINLCEFAQHQCLSERIHHKNVTIASFEECGNDGKCDEKCPEQYSPVCAVNGVTFVNECELRKAKCLLSVHRSDLTDLPKDYDGECCKNYPCEYSFDPICDRSGRTHINNCVFHQEQCIMEKKFNKTVQKEYSGQCCNRSCEDNYQPVCDGSTTHANICQFRVKQCEAERQGRVLSLAYAGECCRVPKGGCEKSGPVCDSEAQTHANSCFFDKKKCVLEKDQKTLTMIHNGACCTIKECKNTDEPVCDSHGGTHASMCHFENTKCIHDKIHINSTLQFRYRGKCCESSCDDAWSPVCDQHGKLYTNKCHFMVKSCEIDKSSGALLLETPCSEQQKRRMLRRVRNTSGLLWP</sequence>
<dbReference type="AlphaFoldDB" id="A0A4V6I7Q5"/>
<organism evidence="5 6">
    <name type="scientific">Steinernema carpocapsae</name>
    <name type="common">Entomopathogenic nematode</name>
    <dbReference type="NCBI Taxonomy" id="34508"/>
    <lineage>
        <taxon>Eukaryota</taxon>
        <taxon>Metazoa</taxon>
        <taxon>Ecdysozoa</taxon>
        <taxon>Nematoda</taxon>
        <taxon>Chromadorea</taxon>
        <taxon>Rhabditida</taxon>
        <taxon>Tylenchina</taxon>
        <taxon>Panagrolaimomorpha</taxon>
        <taxon>Strongyloidoidea</taxon>
        <taxon>Steinernematidae</taxon>
        <taxon>Steinernema</taxon>
    </lineage>
</organism>
<name>A0A4V6I7Q5_STECR</name>
<evidence type="ECO:0000256" key="1">
    <source>
        <dbReference type="ARBA" id="ARBA00022690"/>
    </source>
</evidence>
<proteinExistence type="predicted"/>
<dbReference type="PROSITE" id="PS51465">
    <property type="entry name" value="KAZAL_2"/>
    <property type="match status" value="4"/>
</dbReference>
<feature type="domain" description="Kazal-like" evidence="4">
    <location>
        <begin position="296"/>
        <end position="349"/>
    </location>
</feature>
<reference evidence="5 6" key="2">
    <citation type="journal article" date="2019" name="G3 (Bethesda)">
        <title>Hybrid Assembly of the Genome of the Entomopathogenic Nematode Steinernema carpocapsae Identifies the X-Chromosome.</title>
        <authorList>
            <person name="Serra L."/>
            <person name="Macchietto M."/>
            <person name="Macias-Munoz A."/>
            <person name="McGill C.J."/>
            <person name="Rodriguez I.M."/>
            <person name="Rodriguez B."/>
            <person name="Murad R."/>
            <person name="Mortazavi A."/>
        </authorList>
    </citation>
    <scope>NUCLEOTIDE SEQUENCE [LARGE SCALE GENOMIC DNA]</scope>
    <source>
        <strain evidence="5 6">ALL</strain>
    </source>
</reference>
<dbReference type="SMART" id="SM00280">
    <property type="entry name" value="KAZAL"/>
    <property type="match status" value="7"/>
</dbReference>
<gene>
    <name evidence="5" type="ORF">L596_003379</name>
</gene>
<keyword evidence="6" id="KW-1185">Reference proteome</keyword>
<dbReference type="Gene3D" id="3.30.60.30">
    <property type="match status" value="7"/>
</dbReference>
<keyword evidence="1" id="KW-0646">Protease inhibitor</keyword>
<dbReference type="Pfam" id="PF07648">
    <property type="entry name" value="Kazal_2"/>
    <property type="match status" value="4"/>
</dbReference>
<dbReference type="STRING" id="34508.A0A4V6I7Q5"/>
<dbReference type="CDD" id="cd00104">
    <property type="entry name" value="KAZAL_FS"/>
    <property type="match status" value="2"/>
</dbReference>
<dbReference type="EMBL" id="CM016762">
    <property type="protein sequence ID" value="TMS36133.1"/>
    <property type="molecule type" value="Genomic_DNA"/>
</dbReference>
<dbReference type="InterPro" id="IPR050653">
    <property type="entry name" value="Prot_Inhib_GrowthFact_Antg"/>
</dbReference>
<dbReference type="Proteomes" id="UP000298663">
    <property type="component" value="Chromosome X"/>
</dbReference>
<dbReference type="PANTHER" id="PTHR10913">
    <property type="entry name" value="FOLLISTATIN-RELATED"/>
    <property type="match status" value="1"/>
</dbReference>
<evidence type="ECO:0000259" key="4">
    <source>
        <dbReference type="PROSITE" id="PS51465"/>
    </source>
</evidence>
<evidence type="ECO:0000256" key="2">
    <source>
        <dbReference type="ARBA" id="ARBA00022900"/>
    </source>
</evidence>
<keyword evidence="3" id="KW-1015">Disulfide bond</keyword>
<protein>
    <recommendedName>
        <fullName evidence="4">Kazal-like domain-containing protein</fullName>
    </recommendedName>
</protein>
<reference evidence="5 6" key="1">
    <citation type="journal article" date="2015" name="Genome Biol.">
        <title>Comparative genomics of Steinernema reveals deeply conserved gene regulatory networks.</title>
        <authorList>
            <person name="Dillman A.R."/>
            <person name="Macchietto M."/>
            <person name="Porter C.F."/>
            <person name="Rogers A."/>
            <person name="Williams B."/>
            <person name="Antoshechkin I."/>
            <person name="Lee M.M."/>
            <person name="Goodwin Z."/>
            <person name="Lu X."/>
            <person name="Lewis E.E."/>
            <person name="Goodrich-Blair H."/>
            <person name="Stock S.P."/>
            <person name="Adams B.J."/>
            <person name="Sternberg P.W."/>
            <person name="Mortazavi A."/>
        </authorList>
    </citation>
    <scope>NUCLEOTIDE SEQUENCE [LARGE SCALE GENOMIC DNA]</scope>
    <source>
        <strain evidence="5 6">ALL</strain>
    </source>
</reference>
<dbReference type="EMBL" id="AZBU02000001">
    <property type="protein sequence ID" value="TMS36133.1"/>
    <property type="molecule type" value="Genomic_DNA"/>
</dbReference>
<dbReference type="SUPFAM" id="SSF100895">
    <property type="entry name" value="Kazal-type serine protease inhibitors"/>
    <property type="match status" value="7"/>
</dbReference>
<accession>A0A4V6I7Q5</accession>
<dbReference type="InterPro" id="IPR036058">
    <property type="entry name" value="Kazal_dom_sf"/>
</dbReference>
<dbReference type="InterPro" id="IPR002350">
    <property type="entry name" value="Kazal_dom"/>
</dbReference>
<feature type="domain" description="Kazal-like" evidence="4">
    <location>
        <begin position="1"/>
        <end position="47"/>
    </location>
</feature>
<dbReference type="PANTHER" id="PTHR10913:SF45">
    <property type="entry name" value="FOLLISTATIN, ISOFORM A-RELATED"/>
    <property type="match status" value="1"/>
</dbReference>
<evidence type="ECO:0000313" key="5">
    <source>
        <dbReference type="EMBL" id="TMS36133.1"/>
    </source>
</evidence>
<evidence type="ECO:0000313" key="6">
    <source>
        <dbReference type="Proteomes" id="UP000298663"/>
    </source>
</evidence>
<comment type="caution">
    <text evidence="5">The sequence shown here is derived from an EMBL/GenBank/DDBJ whole genome shotgun (WGS) entry which is preliminary data.</text>
</comment>
<dbReference type="Pfam" id="PF00050">
    <property type="entry name" value="Kazal_1"/>
    <property type="match status" value="1"/>
</dbReference>